<reference evidence="1" key="1">
    <citation type="submission" date="2021-04" db="EMBL/GenBank/DDBJ databases">
        <title>Genome sequence of Serratia sp. arafor3.</title>
        <authorList>
            <person name="Besaury L."/>
        </authorList>
    </citation>
    <scope>NUCLEOTIDE SEQUENCE</scope>
    <source>
        <strain evidence="1">Arafor3</strain>
    </source>
</reference>
<gene>
    <name evidence="1" type="ORF">KAJ71_20310</name>
</gene>
<protein>
    <submittedName>
        <fullName evidence="1">Uncharacterized protein</fullName>
    </submittedName>
</protein>
<sequence length="75" mass="8077">MEKNESFNITTQKLIALCDFMGISTKVDPGVGLVTEVIIRQGVIAGENGKPNYHGWLAEDAIYPEEGAIALENVG</sequence>
<proteinExistence type="predicted"/>
<organism evidence="1 2">
    <name type="scientific">Serratia silvae</name>
    <dbReference type="NCBI Taxonomy" id="2824122"/>
    <lineage>
        <taxon>Bacteria</taxon>
        <taxon>Pseudomonadati</taxon>
        <taxon>Pseudomonadota</taxon>
        <taxon>Gammaproteobacteria</taxon>
        <taxon>Enterobacterales</taxon>
        <taxon>Yersiniaceae</taxon>
        <taxon>Serratia</taxon>
    </lineage>
</organism>
<name>A0ABT0KH58_9GAMM</name>
<keyword evidence="2" id="KW-1185">Reference proteome</keyword>
<comment type="caution">
    <text evidence="1">The sequence shown here is derived from an EMBL/GenBank/DDBJ whole genome shotgun (WGS) entry which is preliminary data.</text>
</comment>
<dbReference type="Proteomes" id="UP001165275">
    <property type="component" value="Unassembled WGS sequence"/>
</dbReference>
<evidence type="ECO:0000313" key="2">
    <source>
        <dbReference type="Proteomes" id="UP001165275"/>
    </source>
</evidence>
<evidence type="ECO:0000313" key="1">
    <source>
        <dbReference type="EMBL" id="MCL1031341.1"/>
    </source>
</evidence>
<dbReference type="EMBL" id="JAGQDC010000021">
    <property type="protein sequence ID" value="MCL1031341.1"/>
    <property type="molecule type" value="Genomic_DNA"/>
</dbReference>
<accession>A0ABT0KH58</accession>
<dbReference type="RefSeq" id="WP_248947343.1">
    <property type="nucleotide sequence ID" value="NZ_CBCSGY010000016.1"/>
</dbReference>